<feature type="transmembrane region" description="Helical" evidence="1">
    <location>
        <begin position="70"/>
        <end position="88"/>
    </location>
</feature>
<dbReference type="EMBL" id="JBEWYP010000001">
    <property type="protein sequence ID" value="MET7027786.1"/>
    <property type="molecule type" value="Genomic_DNA"/>
</dbReference>
<comment type="caution">
    <text evidence="2">The sequence shown here is derived from an EMBL/GenBank/DDBJ whole genome shotgun (WGS) entry which is preliminary data.</text>
</comment>
<protein>
    <submittedName>
        <fullName evidence="2">Uncharacterized protein</fullName>
    </submittedName>
</protein>
<accession>A0ABV2TR96</accession>
<sequence length="139" mass="16475">MELDRIDILMEKYFEATTTVAEEEVLREYFLNEKVAPHLEQYIPLFQFFSKAKEEQFTKQVPLKPRKKHFRWLSVAAVAVLACGIYFGNRYQEKREAEYAYQQTKKALTLLAANFSRGTEKVAYLNEFEVTKQKIYNNN</sequence>
<keyword evidence="1" id="KW-0472">Membrane</keyword>
<gene>
    <name evidence="2" type="ORF">ABXZ32_00175</name>
</gene>
<dbReference type="RefSeq" id="WP_354616675.1">
    <property type="nucleotide sequence ID" value="NZ_JBEWYP010000001.1"/>
</dbReference>
<proteinExistence type="predicted"/>
<reference evidence="2 3" key="1">
    <citation type="submission" date="2024-07" db="EMBL/GenBank/DDBJ databases">
        <title>The genome sequence of type strain Sediminicola luteus GDMCC 1.2596T.</title>
        <authorList>
            <person name="Liu Y."/>
        </authorList>
    </citation>
    <scope>NUCLEOTIDE SEQUENCE [LARGE SCALE GENOMIC DNA]</scope>
    <source>
        <strain evidence="2 3">GDMCC 1.2596</strain>
    </source>
</reference>
<keyword evidence="1" id="KW-1133">Transmembrane helix</keyword>
<name>A0ABV2TR96_9FLAO</name>
<keyword evidence="1" id="KW-0812">Transmembrane</keyword>
<evidence type="ECO:0000256" key="1">
    <source>
        <dbReference type="SAM" id="Phobius"/>
    </source>
</evidence>
<evidence type="ECO:0000313" key="2">
    <source>
        <dbReference type="EMBL" id="MET7027786.1"/>
    </source>
</evidence>
<evidence type="ECO:0000313" key="3">
    <source>
        <dbReference type="Proteomes" id="UP001549773"/>
    </source>
</evidence>
<dbReference type="Proteomes" id="UP001549773">
    <property type="component" value="Unassembled WGS sequence"/>
</dbReference>
<keyword evidence="3" id="KW-1185">Reference proteome</keyword>
<organism evidence="2 3">
    <name type="scientific">Sediminicola luteus</name>
    <dbReference type="NCBI Taxonomy" id="319238"/>
    <lineage>
        <taxon>Bacteria</taxon>
        <taxon>Pseudomonadati</taxon>
        <taxon>Bacteroidota</taxon>
        <taxon>Flavobacteriia</taxon>
        <taxon>Flavobacteriales</taxon>
        <taxon>Flavobacteriaceae</taxon>
        <taxon>Sediminicola</taxon>
    </lineage>
</organism>